<dbReference type="OrthoDB" id="2020972at2759"/>
<feature type="compositionally biased region" description="Basic and acidic residues" evidence="8">
    <location>
        <begin position="381"/>
        <end position="393"/>
    </location>
</feature>
<name>A0A139A4P0_GONPJ</name>
<evidence type="ECO:0000313" key="10">
    <source>
        <dbReference type="EMBL" id="KXS11740.1"/>
    </source>
</evidence>
<dbReference type="Proteomes" id="UP000070544">
    <property type="component" value="Unassembled WGS sequence"/>
</dbReference>
<evidence type="ECO:0000313" key="11">
    <source>
        <dbReference type="Proteomes" id="UP000070544"/>
    </source>
</evidence>
<protein>
    <recommendedName>
        <fullName evidence="9">Helicase ATP-binding domain-containing protein</fullName>
    </recommendedName>
</protein>
<feature type="compositionally biased region" description="Basic and acidic residues" evidence="8">
    <location>
        <begin position="506"/>
        <end position="515"/>
    </location>
</feature>
<evidence type="ECO:0000256" key="4">
    <source>
        <dbReference type="ARBA" id="ARBA00022806"/>
    </source>
</evidence>
<dbReference type="STRING" id="1344416.A0A139A4P0"/>
<proteinExistence type="inferred from homology"/>
<feature type="region of interest" description="Disordered" evidence="8">
    <location>
        <begin position="204"/>
        <end position="246"/>
    </location>
</feature>
<dbReference type="InterPro" id="IPR014001">
    <property type="entry name" value="Helicase_ATP-bd"/>
</dbReference>
<comment type="similarity">
    <text evidence="2">Belongs to the SNF2/RAD54 helicase family.</text>
</comment>
<dbReference type="GO" id="GO:0003677">
    <property type="term" value="F:DNA binding"/>
    <property type="evidence" value="ECO:0007669"/>
    <property type="project" value="UniProtKB-KW"/>
</dbReference>
<organism evidence="10 11">
    <name type="scientific">Gonapodya prolifera (strain JEL478)</name>
    <name type="common">Monoblepharis prolifera</name>
    <dbReference type="NCBI Taxonomy" id="1344416"/>
    <lineage>
        <taxon>Eukaryota</taxon>
        <taxon>Fungi</taxon>
        <taxon>Fungi incertae sedis</taxon>
        <taxon>Chytridiomycota</taxon>
        <taxon>Chytridiomycota incertae sedis</taxon>
        <taxon>Monoblepharidomycetes</taxon>
        <taxon>Monoblepharidales</taxon>
        <taxon>Gonapodyaceae</taxon>
        <taxon>Gonapodya</taxon>
    </lineage>
</organism>
<keyword evidence="4" id="KW-0378">Hydrolase</keyword>
<feature type="domain" description="Helicase ATP-binding" evidence="9">
    <location>
        <begin position="767"/>
        <end position="934"/>
    </location>
</feature>
<keyword evidence="7" id="KW-0539">Nucleus</keyword>
<evidence type="ECO:0000256" key="5">
    <source>
        <dbReference type="ARBA" id="ARBA00022840"/>
    </source>
</evidence>
<evidence type="ECO:0000256" key="6">
    <source>
        <dbReference type="ARBA" id="ARBA00023125"/>
    </source>
</evidence>
<dbReference type="Gene3D" id="3.40.50.10810">
    <property type="entry name" value="Tandem AAA-ATPase domain"/>
    <property type="match status" value="1"/>
</dbReference>
<feature type="compositionally biased region" description="Basic and acidic residues" evidence="8">
    <location>
        <begin position="131"/>
        <end position="142"/>
    </location>
</feature>
<evidence type="ECO:0000256" key="1">
    <source>
        <dbReference type="ARBA" id="ARBA00004123"/>
    </source>
</evidence>
<feature type="region of interest" description="Disordered" evidence="8">
    <location>
        <begin position="619"/>
        <end position="692"/>
    </location>
</feature>
<dbReference type="Pfam" id="PF00176">
    <property type="entry name" value="SNF2-rel_dom"/>
    <property type="match status" value="1"/>
</dbReference>
<keyword evidence="11" id="KW-1185">Reference proteome</keyword>
<keyword evidence="4" id="KW-0347">Helicase</keyword>
<feature type="compositionally biased region" description="Basic and acidic residues" evidence="8">
    <location>
        <begin position="450"/>
        <end position="463"/>
    </location>
</feature>
<dbReference type="AlphaFoldDB" id="A0A139A4P0"/>
<keyword evidence="5" id="KW-0067">ATP-binding</keyword>
<dbReference type="PANTHER" id="PTHR45797:SF1">
    <property type="entry name" value="HELICASE ARIP4"/>
    <property type="match status" value="1"/>
</dbReference>
<feature type="compositionally biased region" description="Acidic residues" evidence="8">
    <location>
        <begin position="173"/>
        <end position="187"/>
    </location>
</feature>
<evidence type="ECO:0000256" key="8">
    <source>
        <dbReference type="SAM" id="MobiDB-lite"/>
    </source>
</evidence>
<keyword evidence="3" id="KW-0547">Nucleotide-binding</keyword>
<evidence type="ECO:0000259" key="9">
    <source>
        <dbReference type="SMART" id="SM00487"/>
    </source>
</evidence>
<dbReference type="InterPro" id="IPR056026">
    <property type="entry name" value="DUF7607"/>
</dbReference>
<reference evidence="10 11" key="1">
    <citation type="journal article" date="2015" name="Genome Biol. Evol.">
        <title>Phylogenomic analyses indicate that early fungi evolved digesting cell walls of algal ancestors of land plants.</title>
        <authorList>
            <person name="Chang Y."/>
            <person name="Wang S."/>
            <person name="Sekimoto S."/>
            <person name="Aerts A.L."/>
            <person name="Choi C."/>
            <person name="Clum A."/>
            <person name="LaButti K.M."/>
            <person name="Lindquist E.A."/>
            <person name="Yee Ngan C."/>
            <person name="Ohm R.A."/>
            <person name="Salamov A.A."/>
            <person name="Grigoriev I.V."/>
            <person name="Spatafora J.W."/>
            <person name="Berbee M.L."/>
        </authorList>
    </citation>
    <scope>NUCLEOTIDE SEQUENCE [LARGE SCALE GENOMIC DNA]</scope>
    <source>
        <strain evidence="10 11">JEL478</strain>
    </source>
</reference>
<dbReference type="InterPro" id="IPR027417">
    <property type="entry name" value="P-loop_NTPase"/>
</dbReference>
<accession>A0A139A4P0</accession>
<evidence type="ECO:0000256" key="2">
    <source>
        <dbReference type="ARBA" id="ARBA00007025"/>
    </source>
</evidence>
<dbReference type="InterPro" id="IPR038718">
    <property type="entry name" value="SNF2-like_sf"/>
</dbReference>
<feature type="region of interest" description="Disordered" evidence="8">
    <location>
        <begin position="433"/>
        <end position="529"/>
    </location>
</feature>
<dbReference type="GO" id="GO:0005524">
    <property type="term" value="F:ATP binding"/>
    <property type="evidence" value="ECO:0007669"/>
    <property type="project" value="UniProtKB-KW"/>
</dbReference>
<dbReference type="PANTHER" id="PTHR45797">
    <property type="entry name" value="RAD54-LIKE"/>
    <property type="match status" value="1"/>
</dbReference>
<dbReference type="SUPFAM" id="SSF52540">
    <property type="entry name" value="P-loop containing nucleoside triphosphate hydrolases"/>
    <property type="match status" value="1"/>
</dbReference>
<keyword evidence="6" id="KW-0238">DNA-binding</keyword>
<evidence type="ECO:0000256" key="3">
    <source>
        <dbReference type="ARBA" id="ARBA00022741"/>
    </source>
</evidence>
<evidence type="ECO:0000256" key="7">
    <source>
        <dbReference type="ARBA" id="ARBA00023242"/>
    </source>
</evidence>
<feature type="compositionally biased region" description="Acidic residues" evidence="8">
    <location>
        <begin position="680"/>
        <end position="692"/>
    </location>
</feature>
<dbReference type="Pfam" id="PF24580">
    <property type="entry name" value="DUF7607"/>
    <property type="match status" value="1"/>
</dbReference>
<dbReference type="EMBL" id="KQ965797">
    <property type="protein sequence ID" value="KXS11740.1"/>
    <property type="molecule type" value="Genomic_DNA"/>
</dbReference>
<dbReference type="GO" id="GO:0004386">
    <property type="term" value="F:helicase activity"/>
    <property type="evidence" value="ECO:0007669"/>
    <property type="project" value="UniProtKB-KW"/>
</dbReference>
<dbReference type="InterPro" id="IPR000330">
    <property type="entry name" value="SNF2_N"/>
</dbReference>
<sequence length="934" mass="105166">MLLDPAVIVDEDSLDNGVESDALNEEGTSPHRLVALWAPLVTNRSAPTIAFSKMDSSLLGSWDNIISIPTDLWSIYESDTSRSIFDPSNLQTALRQRRWRGTGRGRPATSSAVRRKNSEVIVSAELRRDAKLSSRDPKRPALLDHGTYGKRYMGEDGDDILELISNPEHEDSLEGADVEDNLDIGEDEDSEVEITLREQMEWMESQNRKKQKRTALPGSTPSGDVDMIDPESADESDVDDLNDRPPPQIAFSVAARAKFLSREEISEVIDEALKEIDDDFYRDTWPWIQEGAHKIWSTQRRSKERVAGELTYLQEKRMPELQEQLLLMHWVSRMELKRRCGVLERSQMRIRFLGEVIKILEGPEPQKCETVSGVNKPSSRSVDKPHEENERESWSDFLADDDCDWGRVVDGELKAFRRRDRKAQCRGQLRAELGFSEEDGEPPNVVSQNPDERTVPRAEHTDVVTDTSAPESDTVGETERVPQVTSAPNSVVENKNGPKSHGVVENARDRQERAGENLSSDDVGARSQRKMDRGVTELLRKYFDNTSGLSDLMRAALERMRLGLQDNGTTIVECLDRYTEYIIEEHPSDFSDLDGNIRFTSDFVEEFIHKSLAQLESFHDDHESKTNKRLRRSEPGTDEESKDGGSSASARKRRKISPDSLVDELDDDTPISISSRETDLDTDYESVDDSVDENESIPNVIRDNKGKAVKRNATAEGNVIALQRKELEYMESQKLAALQQPQSGTNHVSINLGHDANQDGILVPPGLAIFLLEHQIKGIRFMWKNLIAFRNGCILAHAMGLGKTLQVITFVATLLLEVKKRNAILPEELLNGRILITVPAGLVDNWAVEVKVWLQKIGPGWDDDIKIYIYDGLTERKLEEWFEGGGILLISNTKLSKGSSLPEMERHFVNPGPALVVVDEAHFVSAMFSQVPVR</sequence>
<feature type="compositionally biased region" description="Acidic residues" evidence="8">
    <location>
        <begin position="226"/>
        <end position="240"/>
    </location>
</feature>
<feature type="region of interest" description="Disordered" evidence="8">
    <location>
        <begin position="367"/>
        <end position="393"/>
    </location>
</feature>
<dbReference type="GO" id="GO:0016887">
    <property type="term" value="F:ATP hydrolysis activity"/>
    <property type="evidence" value="ECO:0007669"/>
    <property type="project" value="InterPro"/>
</dbReference>
<feature type="compositionally biased region" description="Polar residues" evidence="8">
    <location>
        <begin position="483"/>
        <end position="493"/>
    </location>
</feature>
<dbReference type="SMART" id="SM00487">
    <property type="entry name" value="DEXDc"/>
    <property type="match status" value="1"/>
</dbReference>
<comment type="subcellular location">
    <subcellularLocation>
        <location evidence="1">Nucleus</location>
    </subcellularLocation>
</comment>
<dbReference type="InterPro" id="IPR044574">
    <property type="entry name" value="ARIP4-like"/>
</dbReference>
<feature type="region of interest" description="Disordered" evidence="8">
    <location>
        <begin position="131"/>
        <end position="150"/>
    </location>
</feature>
<gene>
    <name evidence="10" type="ORF">M427DRAFT_422060</name>
</gene>
<dbReference type="GO" id="GO:0005634">
    <property type="term" value="C:nucleus"/>
    <property type="evidence" value="ECO:0007669"/>
    <property type="project" value="UniProtKB-SubCell"/>
</dbReference>
<feature type="region of interest" description="Disordered" evidence="8">
    <location>
        <begin position="168"/>
        <end position="187"/>
    </location>
</feature>